<protein>
    <recommendedName>
        <fullName evidence="2">Trichome birefringence-like C-terminal domain-containing protein</fullName>
    </recommendedName>
</protein>
<evidence type="ECO:0000313" key="3">
    <source>
        <dbReference type="EMBL" id="EAY89581.1"/>
    </source>
</evidence>
<dbReference type="HOGENOM" id="CLU_2030573_0_0_1"/>
<reference evidence="3 4" key="1">
    <citation type="journal article" date="2005" name="PLoS Biol.">
        <title>The genomes of Oryza sativa: a history of duplications.</title>
        <authorList>
            <person name="Yu J."/>
            <person name="Wang J."/>
            <person name="Lin W."/>
            <person name="Li S."/>
            <person name="Li H."/>
            <person name="Zhou J."/>
            <person name="Ni P."/>
            <person name="Dong W."/>
            <person name="Hu S."/>
            <person name="Zeng C."/>
            <person name="Zhang J."/>
            <person name="Zhang Y."/>
            <person name="Li R."/>
            <person name="Xu Z."/>
            <person name="Li S."/>
            <person name="Li X."/>
            <person name="Zheng H."/>
            <person name="Cong L."/>
            <person name="Lin L."/>
            <person name="Yin J."/>
            <person name="Geng J."/>
            <person name="Li G."/>
            <person name="Shi J."/>
            <person name="Liu J."/>
            <person name="Lv H."/>
            <person name="Li J."/>
            <person name="Wang J."/>
            <person name="Deng Y."/>
            <person name="Ran L."/>
            <person name="Shi X."/>
            <person name="Wang X."/>
            <person name="Wu Q."/>
            <person name="Li C."/>
            <person name="Ren X."/>
            <person name="Wang J."/>
            <person name="Wang X."/>
            <person name="Li D."/>
            <person name="Liu D."/>
            <person name="Zhang X."/>
            <person name="Ji Z."/>
            <person name="Zhao W."/>
            <person name="Sun Y."/>
            <person name="Zhang Z."/>
            <person name="Bao J."/>
            <person name="Han Y."/>
            <person name="Dong L."/>
            <person name="Ji J."/>
            <person name="Chen P."/>
            <person name="Wu S."/>
            <person name="Liu J."/>
            <person name="Xiao Y."/>
            <person name="Bu D."/>
            <person name="Tan J."/>
            <person name="Yang L."/>
            <person name="Ye C."/>
            <person name="Zhang J."/>
            <person name="Xu J."/>
            <person name="Zhou Y."/>
            <person name="Yu Y."/>
            <person name="Zhang B."/>
            <person name="Zhuang S."/>
            <person name="Wei H."/>
            <person name="Liu B."/>
            <person name="Lei M."/>
            <person name="Yu H."/>
            <person name="Li Y."/>
            <person name="Xu H."/>
            <person name="Wei S."/>
            <person name="He X."/>
            <person name="Fang L."/>
            <person name="Zhang Z."/>
            <person name="Zhang Y."/>
            <person name="Huang X."/>
            <person name="Su Z."/>
            <person name="Tong W."/>
            <person name="Li J."/>
            <person name="Tong Z."/>
            <person name="Li S."/>
            <person name="Ye J."/>
            <person name="Wang L."/>
            <person name="Fang L."/>
            <person name="Lei T."/>
            <person name="Chen C."/>
            <person name="Chen H."/>
            <person name="Xu Z."/>
            <person name="Li H."/>
            <person name="Huang H."/>
            <person name="Zhang F."/>
            <person name="Xu H."/>
            <person name="Li N."/>
            <person name="Zhao C."/>
            <person name="Li S."/>
            <person name="Dong L."/>
            <person name="Huang Y."/>
            <person name="Li L."/>
            <person name="Xi Y."/>
            <person name="Qi Q."/>
            <person name="Li W."/>
            <person name="Zhang B."/>
            <person name="Hu W."/>
            <person name="Zhang Y."/>
            <person name="Tian X."/>
            <person name="Jiao Y."/>
            <person name="Liang X."/>
            <person name="Jin J."/>
            <person name="Gao L."/>
            <person name="Zheng W."/>
            <person name="Hao B."/>
            <person name="Liu S."/>
            <person name="Wang W."/>
            <person name="Yuan L."/>
            <person name="Cao M."/>
            <person name="McDermott J."/>
            <person name="Samudrala R."/>
            <person name="Wang J."/>
            <person name="Wong G.K."/>
            <person name="Yang H."/>
        </authorList>
    </citation>
    <scope>NUCLEOTIDE SEQUENCE [LARGE SCALE GENOMIC DNA]</scope>
    <source>
        <strain evidence="4">cv. 93-11</strain>
    </source>
</reference>
<name>A2XFH1_ORYSI</name>
<proteinExistence type="inferred from homology"/>
<evidence type="ECO:0000256" key="1">
    <source>
        <dbReference type="ARBA" id="ARBA00007727"/>
    </source>
</evidence>
<sequence>MDRIVYHGRFDPVSMLEKLRGKRIMFVGDSLQLGQWLSFVCLVNSAVPDTPGAKSMERSRTLSVYTVKSAAPSTARIPHMVAPGGGTNGEAARITTEIETVDGCVWVGSVMLCAAEMRDENL</sequence>
<dbReference type="PANTHER" id="PTHR32285:SF7">
    <property type="entry name" value="PROTEIN TRICHOME BIREFRINGENCE-LIKE 3"/>
    <property type="match status" value="1"/>
</dbReference>
<evidence type="ECO:0000259" key="2">
    <source>
        <dbReference type="Pfam" id="PF13839"/>
    </source>
</evidence>
<dbReference type="PANTHER" id="PTHR32285">
    <property type="entry name" value="PROTEIN TRICHOME BIREFRINGENCE-LIKE 9-RELATED"/>
    <property type="match status" value="1"/>
</dbReference>
<dbReference type="AlphaFoldDB" id="A2XFH1"/>
<comment type="similarity">
    <text evidence="1">Belongs to the PC-esterase family. TBL subfamily.</text>
</comment>
<dbReference type="EMBL" id="CM000128">
    <property type="protein sequence ID" value="EAY89581.1"/>
    <property type="molecule type" value="Genomic_DNA"/>
</dbReference>
<dbReference type="STRING" id="39946.A2XFH1"/>
<dbReference type="InterPro" id="IPR029962">
    <property type="entry name" value="TBL"/>
</dbReference>
<feature type="domain" description="Trichome birefringence-like C-terminal" evidence="2">
    <location>
        <begin position="9"/>
        <end position="69"/>
    </location>
</feature>
<dbReference type="GO" id="GO:0005794">
    <property type="term" value="C:Golgi apparatus"/>
    <property type="evidence" value="ECO:0007669"/>
    <property type="project" value="TreeGrafter"/>
</dbReference>
<dbReference type="GO" id="GO:0016413">
    <property type="term" value="F:O-acetyltransferase activity"/>
    <property type="evidence" value="ECO:0007669"/>
    <property type="project" value="InterPro"/>
</dbReference>
<gene>
    <name evidence="3" type="ORF">OsI_11110</name>
</gene>
<dbReference type="Pfam" id="PF13839">
    <property type="entry name" value="PC-Esterase"/>
    <property type="match status" value="1"/>
</dbReference>
<keyword evidence="4" id="KW-1185">Reference proteome</keyword>
<dbReference type="Gramene" id="BGIOSGA012395-TA">
    <property type="protein sequence ID" value="BGIOSGA012395-PA"/>
    <property type="gene ID" value="BGIOSGA012395"/>
</dbReference>
<evidence type="ECO:0000313" key="4">
    <source>
        <dbReference type="Proteomes" id="UP000007015"/>
    </source>
</evidence>
<dbReference type="InterPro" id="IPR026057">
    <property type="entry name" value="TBL_C"/>
</dbReference>
<accession>A2XFH1</accession>
<organism evidence="3 4">
    <name type="scientific">Oryza sativa subsp. indica</name>
    <name type="common">Rice</name>
    <dbReference type="NCBI Taxonomy" id="39946"/>
    <lineage>
        <taxon>Eukaryota</taxon>
        <taxon>Viridiplantae</taxon>
        <taxon>Streptophyta</taxon>
        <taxon>Embryophyta</taxon>
        <taxon>Tracheophyta</taxon>
        <taxon>Spermatophyta</taxon>
        <taxon>Magnoliopsida</taxon>
        <taxon>Liliopsida</taxon>
        <taxon>Poales</taxon>
        <taxon>Poaceae</taxon>
        <taxon>BOP clade</taxon>
        <taxon>Oryzoideae</taxon>
        <taxon>Oryzeae</taxon>
        <taxon>Oryzinae</taxon>
        <taxon>Oryza</taxon>
        <taxon>Oryza sativa</taxon>
    </lineage>
</organism>
<dbReference type="Proteomes" id="UP000007015">
    <property type="component" value="Chromosome 3"/>
</dbReference>